<dbReference type="SMART" id="SM00717">
    <property type="entry name" value="SANT"/>
    <property type="match status" value="1"/>
</dbReference>
<evidence type="ECO:0000256" key="4">
    <source>
        <dbReference type="ARBA" id="ARBA00023242"/>
    </source>
</evidence>
<evidence type="ECO:0000256" key="6">
    <source>
        <dbReference type="SAM" id="Phobius"/>
    </source>
</evidence>
<dbReference type="GO" id="GO:0005634">
    <property type="term" value="C:nucleus"/>
    <property type="evidence" value="ECO:0007669"/>
    <property type="project" value="UniProtKB-SubCell"/>
</dbReference>
<evidence type="ECO:0000256" key="3">
    <source>
        <dbReference type="ARBA" id="ARBA00023163"/>
    </source>
</evidence>
<feature type="domain" description="Myb-like" evidence="7">
    <location>
        <begin position="15"/>
        <end position="67"/>
    </location>
</feature>
<reference evidence="8 9" key="1">
    <citation type="submission" date="2021-07" db="EMBL/GenBank/DDBJ databases">
        <title>The Aristolochia fimbriata genome: insights into angiosperm evolution, floral development and chemical biosynthesis.</title>
        <authorList>
            <person name="Jiao Y."/>
        </authorList>
    </citation>
    <scope>NUCLEOTIDE SEQUENCE [LARGE SCALE GENOMIC DNA]</scope>
    <source>
        <strain evidence="8">IBCAS-2021</strain>
        <tissue evidence="8">Leaf</tissue>
    </source>
</reference>
<sequence length="383" mass="42166">MLRDNLLLNPGASPGLCVWSRLQDKLLEKALVLFPEGTPDRWGKVAAQVPGKSLWEVREHYAALVHDVSVIEQGKIEIPPYIEWCAASAANQISFAAARTRDGDSERKKGVPWTEDEHSVFCNTVSHDFCTGNPETQFPESSLFRVAMSTLQVHIIASFASRSSSQACQFPPLRIRRCSLPRTRRGFSSELKCKLRAWERRGSFLKGKEETGGGDERIVLVRANQFNFNGGGGGNYNSNTVRVLGNIALAVGLTYLSVTGQLGWVLDAIVSVWLIVVLLPIIGLGAFVWFAGQDIVQDSCPNCGNEFQIFKSSLKDGFQLCPFCTQPFSVQDNKFVRESSNFSSKKSTSFGQAFNGFSPRTEKGKSPSSISVVDVEAEVKDID</sequence>
<keyword evidence="3" id="KW-0804">Transcription</keyword>
<dbReference type="InterPro" id="IPR001005">
    <property type="entry name" value="SANT/Myb"/>
</dbReference>
<dbReference type="PANTHER" id="PTHR36785:SF1">
    <property type="entry name" value="OS05G0502500 PROTEIN"/>
    <property type="match status" value="1"/>
</dbReference>
<dbReference type="Gene3D" id="1.10.10.60">
    <property type="entry name" value="Homeodomain-like"/>
    <property type="match status" value="1"/>
</dbReference>
<feature type="transmembrane region" description="Helical" evidence="6">
    <location>
        <begin position="270"/>
        <end position="291"/>
    </location>
</feature>
<dbReference type="EMBL" id="JAINDJ010000003">
    <property type="protein sequence ID" value="KAG9452744.1"/>
    <property type="molecule type" value="Genomic_DNA"/>
</dbReference>
<evidence type="ECO:0000313" key="9">
    <source>
        <dbReference type="Proteomes" id="UP000825729"/>
    </source>
</evidence>
<comment type="subcellular location">
    <subcellularLocation>
        <location evidence="1">Nucleus</location>
    </subcellularLocation>
</comment>
<evidence type="ECO:0000256" key="5">
    <source>
        <dbReference type="SAM" id="MobiDB-lite"/>
    </source>
</evidence>
<evidence type="ECO:0000256" key="2">
    <source>
        <dbReference type="ARBA" id="ARBA00023015"/>
    </source>
</evidence>
<dbReference type="SUPFAM" id="SSF46689">
    <property type="entry name" value="Homeodomain-like"/>
    <property type="match status" value="1"/>
</dbReference>
<keyword evidence="6" id="KW-0472">Membrane</keyword>
<dbReference type="Proteomes" id="UP000825729">
    <property type="component" value="Unassembled WGS sequence"/>
</dbReference>
<organism evidence="8 9">
    <name type="scientific">Aristolochia fimbriata</name>
    <name type="common">White veined hardy Dutchman's pipe vine</name>
    <dbReference type="NCBI Taxonomy" id="158543"/>
    <lineage>
        <taxon>Eukaryota</taxon>
        <taxon>Viridiplantae</taxon>
        <taxon>Streptophyta</taxon>
        <taxon>Embryophyta</taxon>
        <taxon>Tracheophyta</taxon>
        <taxon>Spermatophyta</taxon>
        <taxon>Magnoliopsida</taxon>
        <taxon>Magnoliidae</taxon>
        <taxon>Piperales</taxon>
        <taxon>Aristolochiaceae</taxon>
        <taxon>Aristolochia</taxon>
    </lineage>
</organism>
<dbReference type="InterPro" id="IPR009057">
    <property type="entry name" value="Homeodomain-like_sf"/>
</dbReference>
<keyword evidence="6" id="KW-0812">Transmembrane</keyword>
<evidence type="ECO:0000259" key="7">
    <source>
        <dbReference type="SMART" id="SM00717"/>
    </source>
</evidence>
<keyword evidence="9" id="KW-1185">Reference proteome</keyword>
<protein>
    <recommendedName>
        <fullName evidence="7">Myb-like domain-containing protein</fullName>
    </recommendedName>
</protein>
<dbReference type="CDD" id="cd00167">
    <property type="entry name" value="SANT"/>
    <property type="match status" value="1"/>
</dbReference>
<keyword evidence="6" id="KW-1133">Transmembrane helix</keyword>
<keyword evidence="2" id="KW-0805">Transcription regulation</keyword>
<evidence type="ECO:0000313" key="8">
    <source>
        <dbReference type="EMBL" id="KAG9452744.1"/>
    </source>
</evidence>
<evidence type="ECO:0000256" key="1">
    <source>
        <dbReference type="ARBA" id="ARBA00004123"/>
    </source>
</evidence>
<keyword evidence="4" id="KW-0539">Nucleus</keyword>
<dbReference type="Pfam" id="PF23082">
    <property type="entry name" value="Myb_DNA-binding_2"/>
    <property type="match status" value="1"/>
</dbReference>
<dbReference type="PANTHER" id="PTHR36785">
    <property type="entry name" value="OS05G0502500 PROTEIN"/>
    <property type="match status" value="1"/>
</dbReference>
<accession>A0AAV7EVR9</accession>
<dbReference type="FunFam" id="1.10.10.60:FF:000154">
    <property type="entry name" value="Transcription factor SRM1"/>
    <property type="match status" value="1"/>
</dbReference>
<dbReference type="AlphaFoldDB" id="A0AAV7EVR9"/>
<comment type="caution">
    <text evidence="8">The sequence shown here is derived from an EMBL/GenBank/DDBJ whole genome shotgun (WGS) entry which is preliminary data.</text>
</comment>
<proteinExistence type="predicted"/>
<feature type="transmembrane region" description="Helical" evidence="6">
    <location>
        <begin position="243"/>
        <end position="264"/>
    </location>
</feature>
<gene>
    <name evidence="8" type="ORF">H6P81_005648</name>
</gene>
<feature type="region of interest" description="Disordered" evidence="5">
    <location>
        <begin position="344"/>
        <end position="371"/>
    </location>
</feature>
<name>A0AAV7EVR9_ARIFI</name>